<sequence>MKSSAAGATLVLVTSLYSAAVLSQSPASLFSGPVSVQGKAFQDARGQRFIVRGVALASNTQGKDFLADTNYDYMSTQILPRLQDLNVNTIRVYSVDAGANHDRVMALLQDAGIYVMVGMATSQININRVNPTYTPELRNRVFNVIDAFSKYPNTLAFSVGGTEL</sequence>
<dbReference type="SUPFAM" id="SSF51445">
    <property type="entry name" value="(Trans)glycosidases"/>
    <property type="match status" value="1"/>
</dbReference>
<evidence type="ECO:0000313" key="6">
    <source>
        <dbReference type="Proteomes" id="UP000232638"/>
    </source>
</evidence>
<dbReference type="EMBL" id="CP020372">
    <property type="protein sequence ID" value="AUB85398.1"/>
    <property type="molecule type" value="Genomic_DNA"/>
</dbReference>
<dbReference type="RefSeq" id="WP_100923025.1">
    <property type="nucleotide sequence ID" value="NZ_CP020372.1"/>
</dbReference>
<evidence type="ECO:0000256" key="3">
    <source>
        <dbReference type="ARBA" id="ARBA00023180"/>
    </source>
</evidence>
<feature type="chain" id="PRO_5014804322" description="Glycoside hydrolase family 2 catalytic domain-containing protein" evidence="4">
    <location>
        <begin position="20"/>
        <end position="164"/>
    </location>
</feature>
<dbReference type="Proteomes" id="UP000232638">
    <property type="component" value="Plasmid pTs485"/>
</dbReference>
<dbReference type="PANTHER" id="PTHR31468">
    <property type="entry name" value="1,3-BETA-GLUCANOSYLTRANSFERASE GAS1"/>
    <property type="match status" value="1"/>
</dbReference>
<organism evidence="5 6">
    <name type="scientific">Candidatus Thiodictyon syntrophicum</name>
    <dbReference type="NCBI Taxonomy" id="1166950"/>
    <lineage>
        <taxon>Bacteria</taxon>
        <taxon>Pseudomonadati</taxon>
        <taxon>Pseudomonadota</taxon>
        <taxon>Gammaproteobacteria</taxon>
        <taxon>Chromatiales</taxon>
        <taxon>Chromatiaceae</taxon>
        <taxon>Thiodictyon</taxon>
    </lineage>
</organism>
<dbReference type="GO" id="GO:0005886">
    <property type="term" value="C:plasma membrane"/>
    <property type="evidence" value="ECO:0007669"/>
    <property type="project" value="TreeGrafter"/>
</dbReference>
<name>A0A2K8UIM0_9GAMM</name>
<geneLocation type="plasmid" evidence="6">
    <name>pts485</name>
</geneLocation>
<dbReference type="PANTHER" id="PTHR31468:SF2">
    <property type="entry name" value="1,3-BETA-GLUCANOSYLTRANSFERASE GAS1"/>
    <property type="match status" value="1"/>
</dbReference>
<protein>
    <recommendedName>
        <fullName evidence="7">Glycoside hydrolase family 2 catalytic domain-containing protein</fullName>
    </recommendedName>
</protein>
<dbReference type="InterPro" id="IPR004886">
    <property type="entry name" value="Glucanosyltransferase"/>
</dbReference>
<evidence type="ECO:0000313" key="5">
    <source>
        <dbReference type="EMBL" id="AUB85398.1"/>
    </source>
</evidence>
<evidence type="ECO:0000256" key="4">
    <source>
        <dbReference type="SAM" id="SignalP"/>
    </source>
</evidence>
<evidence type="ECO:0000256" key="1">
    <source>
        <dbReference type="ARBA" id="ARBA00022729"/>
    </source>
</evidence>
<dbReference type="GO" id="GO:0034411">
    <property type="term" value="P:cell wall (1-&gt;3)-beta-D-glucan biosynthetic process"/>
    <property type="evidence" value="ECO:0007669"/>
    <property type="project" value="TreeGrafter"/>
</dbReference>
<dbReference type="OrthoDB" id="1154832at2"/>
<keyword evidence="6" id="KW-1185">Reference proteome</keyword>
<dbReference type="Gene3D" id="3.20.20.80">
    <property type="entry name" value="Glycosidases"/>
    <property type="match status" value="1"/>
</dbReference>
<keyword evidence="1 4" id="KW-0732">Signal</keyword>
<evidence type="ECO:0000256" key="2">
    <source>
        <dbReference type="ARBA" id="ARBA00023157"/>
    </source>
</evidence>
<evidence type="ECO:0008006" key="7">
    <source>
        <dbReference type="Google" id="ProtNLM"/>
    </source>
</evidence>
<accession>A0A2K8UIM0</accession>
<feature type="signal peptide" evidence="4">
    <location>
        <begin position="1"/>
        <end position="19"/>
    </location>
</feature>
<keyword evidence="5" id="KW-0614">Plasmid</keyword>
<dbReference type="Pfam" id="PF03198">
    <property type="entry name" value="Glyco_hydro_72"/>
    <property type="match status" value="1"/>
</dbReference>
<dbReference type="GO" id="GO:0042124">
    <property type="term" value="F:1,3-beta-glucanosyltransferase activity"/>
    <property type="evidence" value="ECO:0007669"/>
    <property type="project" value="TreeGrafter"/>
</dbReference>
<proteinExistence type="predicted"/>
<gene>
    <name evidence="5" type="ORF">THSYN_31230</name>
</gene>
<reference evidence="5 6" key="1">
    <citation type="submission" date="2017-03" db="EMBL/GenBank/DDBJ databases">
        <title>Complete genome sequence of Candidatus 'Thiodictyon syntrophicum' sp. nov. strain Cad16T, a photolithoautotroph purple sulfur bacterium isolated from an alpine meromictic lake.</title>
        <authorList>
            <person name="Luedin S.M."/>
            <person name="Pothier J.F."/>
            <person name="Danza F."/>
            <person name="Storelli N."/>
            <person name="Wittwer M."/>
            <person name="Tonolla M."/>
        </authorList>
    </citation>
    <scope>NUCLEOTIDE SEQUENCE [LARGE SCALE GENOMIC DNA]</scope>
    <source>
        <strain evidence="5 6">Cad16T</strain>
        <plasmid evidence="6">Plasmid pts485</plasmid>
    </source>
</reference>
<keyword evidence="3" id="KW-0325">Glycoprotein</keyword>
<dbReference type="AlphaFoldDB" id="A0A2K8UIM0"/>
<keyword evidence="2" id="KW-1015">Disulfide bond</keyword>
<dbReference type="KEGG" id="tsy:THSYN_31230"/>
<dbReference type="InterPro" id="IPR017853">
    <property type="entry name" value="GH"/>
</dbReference>